<evidence type="ECO:0000256" key="4">
    <source>
        <dbReference type="ARBA" id="ARBA00022741"/>
    </source>
</evidence>
<keyword evidence="4" id="KW-0547">Nucleotide-binding</keyword>
<evidence type="ECO:0000256" key="10">
    <source>
        <dbReference type="ARBA" id="ARBA00023136"/>
    </source>
</evidence>
<dbReference type="OrthoDB" id="5575at2759"/>
<evidence type="ECO:0000259" key="12">
    <source>
        <dbReference type="SMART" id="SM00973"/>
    </source>
</evidence>
<dbReference type="InterPro" id="IPR036390">
    <property type="entry name" value="WH_DNA-bd_sf"/>
</dbReference>
<organism evidence="13 14">
    <name type="scientific">Thamnocephalis sphaerospora</name>
    <dbReference type="NCBI Taxonomy" id="78915"/>
    <lineage>
        <taxon>Eukaryota</taxon>
        <taxon>Fungi</taxon>
        <taxon>Fungi incertae sedis</taxon>
        <taxon>Zoopagomycota</taxon>
        <taxon>Zoopagomycotina</taxon>
        <taxon>Zoopagomycetes</taxon>
        <taxon>Zoopagales</taxon>
        <taxon>Sigmoideomycetaceae</taxon>
        <taxon>Thamnocephalis</taxon>
    </lineage>
</organism>
<keyword evidence="6" id="KW-0347">Helicase</keyword>
<dbReference type="Gene3D" id="2.60.40.150">
    <property type="entry name" value="C2 domain"/>
    <property type="match status" value="1"/>
</dbReference>
<evidence type="ECO:0000313" key="13">
    <source>
        <dbReference type="EMBL" id="RKP04511.1"/>
    </source>
</evidence>
<dbReference type="Gene3D" id="1.10.3380.10">
    <property type="entry name" value="Sec63 N-terminal domain-like domain"/>
    <property type="match status" value="1"/>
</dbReference>
<dbReference type="Gene3D" id="1.10.10.10">
    <property type="entry name" value="Winged helix-like DNA-binding domain superfamily/Winged helix DNA-binding domain"/>
    <property type="match status" value="1"/>
</dbReference>
<dbReference type="SUPFAM" id="SSF158702">
    <property type="entry name" value="Sec63 N-terminal domain-like"/>
    <property type="match status" value="1"/>
</dbReference>
<keyword evidence="11" id="KW-0143">Chaperone</keyword>
<dbReference type="PANTHER" id="PTHR24075">
    <property type="entry name" value="SEC63 DOMAIN-CONTAINING"/>
    <property type="match status" value="1"/>
</dbReference>
<keyword evidence="8" id="KW-0067">ATP-binding</keyword>
<keyword evidence="5" id="KW-0378">Hydrolase</keyword>
<feature type="domain" description="SEC63" evidence="12">
    <location>
        <begin position="136"/>
        <end position="489"/>
    </location>
</feature>
<keyword evidence="9" id="KW-1133">Transmembrane helix</keyword>
<proteinExistence type="predicted"/>
<evidence type="ECO:0000256" key="7">
    <source>
        <dbReference type="ARBA" id="ARBA00022824"/>
    </source>
</evidence>
<evidence type="ECO:0000256" key="8">
    <source>
        <dbReference type="ARBA" id="ARBA00022840"/>
    </source>
</evidence>
<evidence type="ECO:0000256" key="1">
    <source>
        <dbReference type="ARBA" id="ARBA00004141"/>
    </source>
</evidence>
<dbReference type="STRING" id="78915.A0A4P9XGX8"/>
<dbReference type="InterPro" id="IPR036388">
    <property type="entry name" value="WH-like_DNA-bd_sf"/>
</dbReference>
<dbReference type="Gene3D" id="3.40.50.300">
    <property type="entry name" value="P-loop containing nucleotide triphosphate hydrolases"/>
    <property type="match status" value="1"/>
</dbReference>
<keyword evidence="3" id="KW-0812">Transmembrane</keyword>
<dbReference type="InterPro" id="IPR035892">
    <property type="entry name" value="C2_domain_sf"/>
</dbReference>
<dbReference type="InterPro" id="IPR014756">
    <property type="entry name" value="Ig_E-set"/>
</dbReference>
<keyword evidence="10" id="KW-0472">Membrane</keyword>
<evidence type="ECO:0000313" key="14">
    <source>
        <dbReference type="Proteomes" id="UP000271241"/>
    </source>
</evidence>
<dbReference type="InterPro" id="IPR027417">
    <property type="entry name" value="P-loop_NTPase"/>
</dbReference>
<dbReference type="FunFam" id="1.10.3380.10:FF:000002">
    <property type="entry name" value="Activating signal cointegrator 1 complex subunit 3"/>
    <property type="match status" value="1"/>
</dbReference>
<dbReference type="Proteomes" id="UP000271241">
    <property type="component" value="Unassembled WGS sequence"/>
</dbReference>
<dbReference type="SMART" id="SM00973">
    <property type="entry name" value="Sec63"/>
    <property type="match status" value="1"/>
</dbReference>
<sequence>MKGRAGRPQFDNSGIARIFVQDSKKNFYKKFLHEPFPVESSLHLHLTDHLNAEIVQGALRTKQDIMDYLSWTYLFRRLGLNPTYYGLEDPSAAGVSRFLSRLIDDALEELRRSGCVDTDVDTSANEPGVGDRTLCATALGRIASYYYLQHGTIRIFRERLTPDTGMAQLLRLLCDATEYSELPVRHNEDQMNQELERDLPLKLNGRNEYDSPHAKAFLLLQAHFSHAELPIADYVTDTGSVLDQSVRILQAMIDVAAELGYLAVCLRTMHLVQCIKQARWWDDSTLRCVPALDHSATALEQLAKRAVGSLAQLVELPASALHKKLKGIRDLEPNVEQQIERVLEALPLMNVHLDVAGDGPTLLGSTVQVRATLDRKFYTHGATDTADLRRQYDGSAHTPHFPKRQYESWWLLLGDPRSDDVMALKRISFQQSDDRPSSTGERVQRRAIGTKLSSTLRCEAPDVAGEHPLTLFIVSDCYLGLDQQLDVPIVVQA</sequence>
<comment type="subcellular location">
    <subcellularLocation>
        <location evidence="2">Endoplasmic reticulum</location>
    </subcellularLocation>
    <subcellularLocation>
        <location evidence="1">Membrane</location>
        <topology evidence="1">Multi-pass membrane protein</topology>
    </subcellularLocation>
</comment>
<dbReference type="GO" id="GO:0003723">
    <property type="term" value="F:RNA binding"/>
    <property type="evidence" value="ECO:0007669"/>
    <property type="project" value="TreeGrafter"/>
</dbReference>
<dbReference type="SUPFAM" id="SSF46785">
    <property type="entry name" value="Winged helix' DNA-binding domain"/>
    <property type="match status" value="1"/>
</dbReference>
<keyword evidence="14" id="KW-1185">Reference proteome</keyword>
<dbReference type="AlphaFoldDB" id="A0A4P9XGX8"/>
<dbReference type="SUPFAM" id="SSF81296">
    <property type="entry name" value="E set domains"/>
    <property type="match status" value="1"/>
</dbReference>
<dbReference type="GO" id="GO:0005783">
    <property type="term" value="C:endoplasmic reticulum"/>
    <property type="evidence" value="ECO:0007669"/>
    <property type="project" value="UniProtKB-SubCell"/>
</dbReference>
<name>A0A4P9XGX8_9FUNG</name>
<accession>A0A4P9XGX8</accession>
<evidence type="ECO:0000256" key="11">
    <source>
        <dbReference type="ARBA" id="ARBA00023186"/>
    </source>
</evidence>
<gene>
    <name evidence="13" type="ORF">THASP1DRAFT_33714</name>
</gene>
<dbReference type="Pfam" id="PF02889">
    <property type="entry name" value="Sec63"/>
    <property type="match status" value="1"/>
</dbReference>
<evidence type="ECO:0000256" key="6">
    <source>
        <dbReference type="ARBA" id="ARBA00022806"/>
    </source>
</evidence>
<dbReference type="FunFam" id="1.10.10.10:FF:000012">
    <property type="entry name" value="U5 small nuclear ribonucleoprotein helicase"/>
    <property type="match status" value="1"/>
</dbReference>
<evidence type="ECO:0000256" key="9">
    <source>
        <dbReference type="ARBA" id="ARBA00022989"/>
    </source>
</evidence>
<dbReference type="GO" id="GO:0043138">
    <property type="term" value="F:3'-5' DNA helicase activity"/>
    <property type="evidence" value="ECO:0007669"/>
    <property type="project" value="TreeGrafter"/>
</dbReference>
<dbReference type="PANTHER" id="PTHR24075:SF6">
    <property type="entry name" value="ACTIVATING SIGNAL COINTEGRATOR 1 COMPLEX SUBUNIT 3"/>
    <property type="match status" value="1"/>
</dbReference>
<dbReference type="GO" id="GO:0016787">
    <property type="term" value="F:hydrolase activity"/>
    <property type="evidence" value="ECO:0007669"/>
    <property type="project" value="UniProtKB-KW"/>
</dbReference>
<protein>
    <submittedName>
        <fullName evidence="13">Sec63 Brl domain-containing protein</fullName>
    </submittedName>
</protein>
<reference evidence="14" key="1">
    <citation type="journal article" date="2018" name="Nat. Microbiol.">
        <title>Leveraging single-cell genomics to expand the fungal tree of life.</title>
        <authorList>
            <person name="Ahrendt S.R."/>
            <person name="Quandt C.A."/>
            <person name="Ciobanu D."/>
            <person name="Clum A."/>
            <person name="Salamov A."/>
            <person name="Andreopoulos B."/>
            <person name="Cheng J.F."/>
            <person name="Woyke T."/>
            <person name="Pelin A."/>
            <person name="Henrissat B."/>
            <person name="Reynolds N.K."/>
            <person name="Benny G.L."/>
            <person name="Smith M.E."/>
            <person name="James T.Y."/>
            <person name="Grigoriev I.V."/>
        </authorList>
    </citation>
    <scope>NUCLEOTIDE SEQUENCE [LARGE SCALE GENOMIC DNA]</scope>
    <source>
        <strain evidence="14">RSA 1356</strain>
    </source>
</reference>
<dbReference type="InterPro" id="IPR004179">
    <property type="entry name" value="Sec63-dom"/>
</dbReference>
<evidence type="ECO:0000256" key="5">
    <source>
        <dbReference type="ARBA" id="ARBA00022801"/>
    </source>
</evidence>
<dbReference type="GO" id="GO:0016020">
    <property type="term" value="C:membrane"/>
    <property type="evidence" value="ECO:0007669"/>
    <property type="project" value="UniProtKB-SubCell"/>
</dbReference>
<keyword evidence="7" id="KW-0256">Endoplasmic reticulum</keyword>
<dbReference type="InterPro" id="IPR057842">
    <property type="entry name" value="WH_MER3"/>
</dbReference>
<dbReference type="EMBL" id="KZ993670">
    <property type="protein sequence ID" value="RKP04511.1"/>
    <property type="molecule type" value="Genomic_DNA"/>
</dbReference>
<evidence type="ECO:0000256" key="3">
    <source>
        <dbReference type="ARBA" id="ARBA00022692"/>
    </source>
</evidence>
<evidence type="ECO:0000256" key="2">
    <source>
        <dbReference type="ARBA" id="ARBA00004240"/>
    </source>
</evidence>
<dbReference type="GO" id="GO:0005524">
    <property type="term" value="F:ATP binding"/>
    <property type="evidence" value="ECO:0007669"/>
    <property type="project" value="UniProtKB-KW"/>
</dbReference>
<dbReference type="GO" id="GO:0005634">
    <property type="term" value="C:nucleus"/>
    <property type="evidence" value="ECO:0007669"/>
    <property type="project" value="TreeGrafter"/>
</dbReference>
<dbReference type="Pfam" id="PF23445">
    <property type="entry name" value="WHD_SNRNP200"/>
    <property type="match status" value="1"/>
</dbReference>